<evidence type="ECO:0000313" key="2">
    <source>
        <dbReference type="EMBL" id="JAH12124.1"/>
    </source>
</evidence>
<feature type="region of interest" description="Disordered" evidence="1">
    <location>
        <begin position="1"/>
        <end position="20"/>
    </location>
</feature>
<dbReference type="EMBL" id="GBXM01096453">
    <property type="protein sequence ID" value="JAH12124.1"/>
    <property type="molecule type" value="Transcribed_RNA"/>
</dbReference>
<accession>A0A0E9Q5U2</accession>
<reference evidence="2" key="1">
    <citation type="submission" date="2014-11" db="EMBL/GenBank/DDBJ databases">
        <authorList>
            <person name="Amaro Gonzalez C."/>
        </authorList>
    </citation>
    <scope>NUCLEOTIDE SEQUENCE</scope>
</reference>
<name>A0A0E9Q5U2_ANGAN</name>
<sequence>MCLSSYTGTRSHSSKQLQDV</sequence>
<proteinExistence type="predicted"/>
<dbReference type="AlphaFoldDB" id="A0A0E9Q5U2"/>
<reference evidence="2" key="2">
    <citation type="journal article" date="2015" name="Fish Shellfish Immunol.">
        <title>Early steps in the European eel (Anguilla anguilla)-Vibrio vulnificus interaction in the gills: Role of the RtxA13 toxin.</title>
        <authorList>
            <person name="Callol A."/>
            <person name="Pajuelo D."/>
            <person name="Ebbesson L."/>
            <person name="Teles M."/>
            <person name="MacKenzie S."/>
            <person name="Amaro C."/>
        </authorList>
    </citation>
    <scope>NUCLEOTIDE SEQUENCE</scope>
</reference>
<evidence type="ECO:0000256" key="1">
    <source>
        <dbReference type="SAM" id="MobiDB-lite"/>
    </source>
</evidence>
<organism evidence="2">
    <name type="scientific">Anguilla anguilla</name>
    <name type="common">European freshwater eel</name>
    <name type="synonym">Muraena anguilla</name>
    <dbReference type="NCBI Taxonomy" id="7936"/>
    <lineage>
        <taxon>Eukaryota</taxon>
        <taxon>Metazoa</taxon>
        <taxon>Chordata</taxon>
        <taxon>Craniata</taxon>
        <taxon>Vertebrata</taxon>
        <taxon>Euteleostomi</taxon>
        <taxon>Actinopterygii</taxon>
        <taxon>Neopterygii</taxon>
        <taxon>Teleostei</taxon>
        <taxon>Anguilliformes</taxon>
        <taxon>Anguillidae</taxon>
        <taxon>Anguilla</taxon>
    </lineage>
</organism>
<protein>
    <submittedName>
        <fullName evidence="2">Uncharacterized protein</fullName>
    </submittedName>
</protein>